<protein>
    <recommendedName>
        <fullName evidence="1">CD-NTase-associated protein 12/Pycsar effector protein TIR domain-containing protein</fullName>
    </recommendedName>
</protein>
<name>A0A844T2D7_9BRAD</name>
<sequence>MNDEVNQFLSSVSEAASLKYSDLVDLFVYYLTVKGNAPAATVTQVGECFRACDLALPSRLAPYLSDGLKSNPPRFVKANGGYKLQRGYREVVARRHGLDLIELPAKFGPSSKALGKGENGAPSAEAAGADPRSKSIFVVHGHNEAMKQTVARYVEGLGLLPIILHEQVNQGKTIIEKFERNAAQAGFAVVLMSADDEGGPANRPELRRPRARQNVVVELGYFTGLLGRSKVCVLVSDDLEIPSDYLGVVYTKFDALGAWKMDLAKELASAGYMINPAALLR</sequence>
<proteinExistence type="predicted"/>
<dbReference type="Proteomes" id="UP000449969">
    <property type="component" value="Unassembled WGS sequence"/>
</dbReference>
<dbReference type="RefSeq" id="WP_157328267.1">
    <property type="nucleotide sequence ID" value="NZ_JANADL010000022.1"/>
</dbReference>
<evidence type="ECO:0000313" key="2">
    <source>
        <dbReference type="EMBL" id="MVT72446.1"/>
    </source>
</evidence>
<dbReference type="AlphaFoldDB" id="A0A844T2D7"/>
<dbReference type="OrthoDB" id="5497289at2"/>
<gene>
    <name evidence="2" type="ORF">GPL20_04890</name>
</gene>
<evidence type="ECO:0000259" key="1">
    <source>
        <dbReference type="Pfam" id="PF10137"/>
    </source>
</evidence>
<reference evidence="2 3" key="1">
    <citation type="submission" date="2019-12" db="EMBL/GenBank/DDBJ databases">
        <title>Draft genome sequences Bradyrhizobium cajani AMBPC1010, Bradyrhizobium pachyrhizi AMBPC1040 and Bradyrhizobium yuanmingense ALSPC3051, three plant growth promoting strains isolated from nodules of Cajanus cajan L. in Dominican Republic.</title>
        <authorList>
            <person name="Flores-Felix J.D."/>
            <person name="Araujo J."/>
            <person name="Diaz-Alcantara C."/>
            <person name="Gonzalez-Andres F."/>
            <person name="Velazquez E."/>
        </authorList>
    </citation>
    <scope>NUCLEOTIDE SEQUENCE [LARGE SCALE GENOMIC DNA]</scope>
    <source>
        <strain evidence="2 3">1010</strain>
    </source>
</reference>
<comment type="caution">
    <text evidence="2">The sequence shown here is derived from an EMBL/GenBank/DDBJ whole genome shotgun (WGS) entry which is preliminary data.</text>
</comment>
<dbReference type="InterPro" id="IPR019302">
    <property type="entry name" value="CAP12/PCTIR_TIR_dom"/>
</dbReference>
<feature type="domain" description="CD-NTase-associated protein 12/Pycsar effector protein TIR" evidence="1">
    <location>
        <begin position="136"/>
        <end position="254"/>
    </location>
</feature>
<dbReference type="EMBL" id="WQNE01000003">
    <property type="protein sequence ID" value="MVT72446.1"/>
    <property type="molecule type" value="Genomic_DNA"/>
</dbReference>
<dbReference type="Pfam" id="PF10137">
    <property type="entry name" value="CAP12-PCTIR_TIR"/>
    <property type="match status" value="1"/>
</dbReference>
<dbReference type="GO" id="GO:0050135">
    <property type="term" value="F:NADP+ nucleosidase activity"/>
    <property type="evidence" value="ECO:0007669"/>
    <property type="project" value="InterPro"/>
</dbReference>
<accession>A0A844T2D7</accession>
<organism evidence="2 3">
    <name type="scientific">Bradyrhizobium cajani</name>
    <dbReference type="NCBI Taxonomy" id="1928661"/>
    <lineage>
        <taxon>Bacteria</taxon>
        <taxon>Pseudomonadati</taxon>
        <taxon>Pseudomonadota</taxon>
        <taxon>Alphaproteobacteria</taxon>
        <taxon>Hyphomicrobiales</taxon>
        <taxon>Nitrobacteraceae</taxon>
        <taxon>Bradyrhizobium</taxon>
    </lineage>
</organism>
<keyword evidence="3" id="KW-1185">Reference proteome</keyword>
<evidence type="ECO:0000313" key="3">
    <source>
        <dbReference type="Proteomes" id="UP000449969"/>
    </source>
</evidence>